<evidence type="ECO:0000313" key="2">
    <source>
        <dbReference type="EMBL" id="OOK82113.1"/>
    </source>
</evidence>
<name>A0A1V3XSB4_MYCKA</name>
<gene>
    <name evidence="2" type="ORF">BZL30_0089</name>
</gene>
<protein>
    <submittedName>
        <fullName evidence="2">Uncharacterized protein</fullName>
    </submittedName>
</protein>
<evidence type="ECO:0000256" key="1">
    <source>
        <dbReference type="SAM" id="MobiDB-lite"/>
    </source>
</evidence>
<evidence type="ECO:0000313" key="3">
    <source>
        <dbReference type="Proteomes" id="UP000189229"/>
    </source>
</evidence>
<dbReference type="EMBL" id="MVBM01000001">
    <property type="protein sequence ID" value="OOK82113.1"/>
    <property type="molecule type" value="Genomic_DNA"/>
</dbReference>
<reference evidence="2 3" key="1">
    <citation type="submission" date="2017-02" db="EMBL/GenBank/DDBJ databases">
        <title>Complete genome sequences of Mycobacterium kansasii strains isolated from rhesus macaques.</title>
        <authorList>
            <person name="Panda A."/>
            <person name="Nagaraj S."/>
            <person name="Zhao X."/>
            <person name="Tettelin H."/>
            <person name="Detolla L.J."/>
        </authorList>
    </citation>
    <scope>NUCLEOTIDE SEQUENCE [LARGE SCALE GENOMIC DNA]</scope>
    <source>
        <strain evidence="2 3">11-3813</strain>
    </source>
</reference>
<comment type="caution">
    <text evidence="2">The sequence shown here is derived from an EMBL/GenBank/DDBJ whole genome shotgun (WGS) entry which is preliminary data.</text>
</comment>
<dbReference type="AlphaFoldDB" id="A0A1V3XSB4"/>
<organism evidence="2 3">
    <name type="scientific">Mycobacterium kansasii</name>
    <dbReference type="NCBI Taxonomy" id="1768"/>
    <lineage>
        <taxon>Bacteria</taxon>
        <taxon>Bacillati</taxon>
        <taxon>Actinomycetota</taxon>
        <taxon>Actinomycetes</taxon>
        <taxon>Mycobacteriales</taxon>
        <taxon>Mycobacteriaceae</taxon>
        <taxon>Mycobacterium</taxon>
    </lineage>
</organism>
<feature type="region of interest" description="Disordered" evidence="1">
    <location>
        <begin position="1"/>
        <end position="54"/>
    </location>
</feature>
<sequence length="54" mass="5688">MNHALITGVSDALAPHGPTPGWTRAAKVLRRAQGPSVMSPSERANFPHPSTSAR</sequence>
<dbReference type="Proteomes" id="UP000189229">
    <property type="component" value="Unassembled WGS sequence"/>
</dbReference>
<accession>A0A1V3XSB4</accession>
<proteinExistence type="predicted"/>